<dbReference type="Proteomes" id="UP000008064">
    <property type="component" value="Unassembled WGS sequence"/>
</dbReference>
<feature type="domain" description="AB hydrolase-1" evidence="1">
    <location>
        <begin position="51"/>
        <end position="334"/>
    </location>
</feature>
<gene>
    <name evidence="2" type="ORF">SERLADRAFT_456519</name>
</gene>
<name>F8NHH4_SERL9</name>
<dbReference type="Pfam" id="PF12697">
    <property type="entry name" value="Abhydrolase_6"/>
    <property type="match status" value="1"/>
</dbReference>
<dbReference type="InterPro" id="IPR000073">
    <property type="entry name" value="AB_hydrolase_1"/>
</dbReference>
<protein>
    <recommendedName>
        <fullName evidence="1">AB hydrolase-1 domain-containing protein</fullName>
    </recommendedName>
</protein>
<dbReference type="HOGENOM" id="CLU_032490_0_0_1"/>
<dbReference type="RefSeq" id="XP_007313387.1">
    <property type="nucleotide sequence ID" value="XM_007313325.1"/>
</dbReference>
<sequence>MKLDAQDFELPGKGQDSDLKFCYKRYRPASGTIIARNYCGRQGNDSEEVVLLFAHCVSTHKETWEPTIEHFLDIQTRSVNRNVVKEAWVVDAPNHGQAAVVNEHALLDRPQGVSSYDWARAFHVLFESEHLRGAKVIGVGHSGGSWAITLATVGYPLHQLPYIAIILIEAGMMTREMYETALQNPTMFKKIKAATMKRKDIWPSRDAARQWFSLRLPWKRWDTQVLQLLVDEGLRELPTLSYPDQSNGFTLKLTREQDTASYDYQQHGSDCLDRLSELCPIIPVHCILGTEVDAVPEEANRCAYDESKGRRVASNTRIQGAGHLVVQEKPFELALAMWKALNEQNSHLLKTSKL</sequence>
<accession>F8NHH4</accession>
<dbReference type="GeneID" id="18817347"/>
<dbReference type="OrthoDB" id="94039at2759"/>
<proteinExistence type="predicted"/>
<dbReference type="Gene3D" id="3.40.50.1820">
    <property type="entry name" value="alpha/beta hydrolase"/>
    <property type="match status" value="1"/>
</dbReference>
<evidence type="ECO:0000259" key="1">
    <source>
        <dbReference type="Pfam" id="PF12697"/>
    </source>
</evidence>
<dbReference type="AlphaFoldDB" id="F8NHH4"/>
<dbReference type="InterPro" id="IPR029058">
    <property type="entry name" value="AB_hydrolase_fold"/>
</dbReference>
<reference evidence="2" key="1">
    <citation type="submission" date="2011-04" db="EMBL/GenBank/DDBJ databases">
        <title>Evolution of plant cell wall degrading machinery underlies the functional diversity of forest fungi.</title>
        <authorList>
            <consortium name="US DOE Joint Genome Institute (JGI-PGF)"/>
            <person name="Eastwood D.C."/>
            <person name="Floudas D."/>
            <person name="Binder M."/>
            <person name="Majcherczyk A."/>
            <person name="Schneider P."/>
            <person name="Aerts A."/>
            <person name="Asiegbu F.O."/>
            <person name="Baker S.E."/>
            <person name="Barry K."/>
            <person name="Bendiksby M."/>
            <person name="Blumentritt M."/>
            <person name="Coutinho P.M."/>
            <person name="Cullen D."/>
            <person name="Cullen D."/>
            <person name="Gathman A."/>
            <person name="Goodell B."/>
            <person name="Henrissat B."/>
            <person name="Ihrmark K."/>
            <person name="Kauserud H."/>
            <person name="Kohler A."/>
            <person name="LaButti K."/>
            <person name="Lapidus A."/>
            <person name="Lavin J.L."/>
            <person name="Lee Y.-H."/>
            <person name="Lindquist E."/>
            <person name="Lilly W."/>
            <person name="Lucas S."/>
            <person name="Morin E."/>
            <person name="Murat C."/>
            <person name="Oguiza J.A."/>
            <person name="Park J."/>
            <person name="Pisabarro A.G."/>
            <person name="Riley R."/>
            <person name="Rosling A."/>
            <person name="Salamov A."/>
            <person name="Schmidt O."/>
            <person name="Schmutz J."/>
            <person name="Skrede I."/>
            <person name="Stenlid J."/>
            <person name="Wiebenga A."/>
            <person name="Xie X."/>
            <person name="Kues U."/>
            <person name="Hibbett D.S."/>
            <person name="Hoffmeister D."/>
            <person name="Hogberg N."/>
            <person name="Martin F."/>
            <person name="Grigoriev I.V."/>
            <person name="Watkinson S.C."/>
        </authorList>
    </citation>
    <scope>NUCLEOTIDE SEQUENCE</scope>
    <source>
        <strain evidence="2">S7.9</strain>
    </source>
</reference>
<evidence type="ECO:0000313" key="2">
    <source>
        <dbReference type="EMBL" id="EGO29145.1"/>
    </source>
</evidence>
<dbReference type="SUPFAM" id="SSF53474">
    <property type="entry name" value="alpha/beta-Hydrolases"/>
    <property type="match status" value="1"/>
</dbReference>
<dbReference type="KEGG" id="sla:SERLADRAFT_456519"/>
<dbReference type="EMBL" id="GL945429">
    <property type="protein sequence ID" value="EGO29145.1"/>
    <property type="molecule type" value="Genomic_DNA"/>
</dbReference>
<organism>
    <name type="scientific">Serpula lacrymans var. lacrymans (strain S7.9)</name>
    <name type="common">Dry rot fungus</name>
    <dbReference type="NCBI Taxonomy" id="578457"/>
    <lineage>
        <taxon>Eukaryota</taxon>
        <taxon>Fungi</taxon>
        <taxon>Dikarya</taxon>
        <taxon>Basidiomycota</taxon>
        <taxon>Agaricomycotina</taxon>
        <taxon>Agaricomycetes</taxon>
        <taxon>Agaricomycetidae</taxon>
        <taxon>Boletales</taxon>
        <taxon>Coniophorineae</taxon>
        <taxon>Serpulaceae</taxon>
        <taxon>Serpula</taxon>
    </lineage>
</organism>